<dbReference type="AlphaFoldDB" id="A0A7X1KL85"/>
<dbReference type="InterPro" id="IPR029058">
    <property type="entry name" value="AB_hydrolase_fold"/>
</dbReference>
<dbReference type="InterPro" id="IPR002925">
    <property type="entry name" value="Dienelactn_hydro"/>
</dbReference>
<keyword evidence="1" id="KW-0732">Signal</keyword>
<dbReference type="Gene3D" id="3.40.50.1820">
    <property type="entry name" value="alpha/beta hydrolase"/>
    <property type="match status" value="1"/>
</dbReference>
<accession>A0A7X1KL85</accession>
<dbReference type="EMBL" id="JACLAW010000005">
    <property type="protein sequence ID" value="MBC2665324.1"/>
    <property type="molecule type" value="Genomic_DNA"/>
</dbReference>
<comment type="caution">
    <text evidence="3">The sequence shown here is derived from an EMBL/GenBank/DDBJ whole genome shotgun (WGS) entry which is preliminary data.</text>
</comment>
<protein>
    <submittedName>
        <fullName evidence="3">Dienelactone hydrolase family protein</fullName>
    </submittedName>
</protein>
<sequence length="329" mass="35431">MSQEKKIPGRTASRRLPLIGAALACAVLTLPVPAGAQDEGGGPARGKDGKPLVGYARQQNAQSFATDKLKRSPRRSEWVSFQFHGKTLKGWAVYPQVTGRKVPVVLVMHEVFGLTDSTRNTADAIAAMGYIAITPDFLSGVGPNGGGTDSFLDESAGTKLGMREDAEVYPELEAWMDYANHLPQSTGTNAIVGLTWGGGVAFRYAVGQPRQDLKAVLIFCAAGPPVYNQGPIHNQKVINDWPVRKTNVPVYGFYGEYDITTVTPVLLSVADSERLMKAAGNFYEPVIYPRAEHAFLRVGEDPKDTNPGNAAADKAALARIKSVLAKTFR</sequence>
<keyword evidence="3" id="KW-0378">Hydrolase</keyword>
<feature type="domain" description="Dienelactone hydrolase" evidence="2">
    <location>
        <begin position="93"/>
        <end position="326"/>
    </location>
</feature>
<name>A0A7X1KL85_9SPHN</name>
<keyword evidence="4" id="KW-1185">Reference proteome</keyword>
<evidence type="ECO:0000313" key="4">
    <source>
        <dbReference type="Proteomes" id="UP000566813"/>
    </source>
</evidence>
<organism evidence="3 4">
    <name type="scientific">Novosphingobium flavum</name>
    <dbReference type="NCBI Taxonomy" id="1778672"/>
    <lineage>
        <taxon>Bacteria</taxon>
        <taxon>Pseudomonadati</taxon>
        <taxon>Pseudomonadota</taxon>
        <taxon>Alphaproteobacteria</taxon>
        <taxon>Sphingomonadales</taxon>
        <taxon>Sphingomonadaceae</taxon>
        <taxon>Novosphingobium</taxon>
    </lineage>
</organism>
<reference evidence="3 4" key="1">
    <citation type="submission" date="2020-08" db="EMBL/GenBank/DDBJ databases">
        <title>The genome sequence of type strain Novosphingobium flavum NBRC 111647.</title>
        <authorList>
            <person name="Liu Y."/>
        </authorList>
    </citation>
    <scope>NUCLEOTIDE SEQUENCE [LARGE SCALE GENOMIC DNA]</scope>
    <source>
        <strain evidence="3 4">NBRC 111647</strain>
    </source>
</reference>
<dbReference type="RefSeq" id="WP_185663598.1">
    <property type="nucleotide sequence ID" value="NZ_JACLAW010000005.1"/>
</dbReference>
<evidence type="ECO:0000313" key="3">
    <source>
        <dbReference type="EMBL" id="MBC2665324.1"/>
    </source>
</evidence>
<evidence type="ECO:0000259" key="2">
    <source>
        <dbReference type="Pfam" id="PF01738"/>
    </source>
</evidence>
<dbReference type="InterPro" id="IPR051049">
    <property type="entry name" value="Dienelactone_hydrolase-like"/>
</dbReference>
<dbReference type="Proteomes" id="UP000566813">
    <property type="component" value="Unassembled WGS sequence"/>
</dbReference>
<dbReference type="GO" id="GO:0016787">
    <property type="term" value="F:hydrolase activity"/>
    <property type="evidence" value="ECO:0007669"/>
    <property type="project" value="UniProtKB-KW"/>
</dbReference>
<dbReference type="PANTHER" id="PTHR46623:SF6">
    <property type="entry name" value="ALPHA_BETA-HYDROLASES SUPERFAMILY PROTEIN"/>
    <property type="match status" value="1"/>
</dbReference>
<evidence type="ECO:0000256" key="1">
    <source>
        <dbReference type="SAM" id="SignalP"/>
    </source>
</evidence>
<gene>
    <name evidence="3" type="ORF">H7F51_07315</name>
</gene>
<dbReference type="PANTHER" id="PTHR46623">
    <property type="entry name" value="CARBOXYMETHYLENEBUTENOLIDASE-RELATED"/>
    <property type="match status" value="1"/>
</dbReference>
<feature type="signal peptide" evidence="1">
    <location>
        <begin position="1"/>
        <end position="36"/>
    </location>
</feature>
<feature type="chain" id="PRO_5030624773" evidence="1">
    <location>
        <begin position="37"/>
        <end position="329"/>
    </location>
</feature>
<dbReference type="SUPFAM" id="SSF53474">
    <property type="entry name" value="alpha/beta-Hydrolases"/>
    <property type="match status" value="1"/>
</dbReference>
<dbReference type="Pfam" id="PF01738">
    <property type="entry name" value="DLH"/>
    <property type="match status" value="1"/>
</dbReference>
<proteinExistence type="predicted"/>